<name>A0ABQ9XLW9_9EUKA</name>
<gene>
    <name evidence="1" type="ORF">BLNAU_11692</name>
</gene>
<organism evidence="1 2">
    <name type="scientific">Blattamonas nauphoetae</name>
    <dbReference type="NCBI Taxonomy" id="2049346"/>
    <lineage>
        <taxon>Eukaryota</taxon>
        <taxon>Metamonada</taxon>
        <taxon>Preaxostyla</taxon>
        <taxon>Oxymonadida</taxon>
        <taxon>Blattamonas</taxon>
    </lineage>
</organism>
<protein>
    <recommendedName>
        <fullName evidence="3">Galectin</fullName>
    </recommendedName>
</protein>
<sequence>MTSTSSLVSYECGAFVARLSLTIRNGPNDNFAVGIISSKLRNDALTDFFLFVKGGAGWDVHSIRQYARQNRKVTHRGFACLRGKEGQRVVLEADGREGERTLKLSQDGETQPVFFTNIPVPFRFAVYIYQNNDAVEIESVEFVDEPQMEGGTLPVAMDE</sequence>
<keyword evidence="2" id="KW-1185">Reference proteome</keyword>
<proteinExistence type="predicted"/>
<dbReference type="EMBL" id="JARBJD010000092">
    <property type="protein sequence ID" value="KAK2953406.1"/>
    <property type="molecule type" value="Genomic_DNA"/>
</dbReference>
<evidence type="ECO:0000313" key="2">
    <source>
        <dbReference type="Proteomes" id="UP001281761"/>
    </source>
</evidence>
<reference evidence="1 2" key="1">
    <citation type="journal article" date="2022" name="bioRxiv">
        <title>Genomics of Preaxostyla Flagellates Illuminates Evolutionary Transitions and the Path Towards Mitochondrial Loss.</title>
        <authorList>
            <person name="Novak L.V.F."/>
            <person name="Treitli S.C."/>
            <person name="Pyrih J."/>
            <person name="Halakuc P."/>
            <person name="Pipaliya S.V."/>
            <person name="Vacek V."/>
            <person name="Brzon O."/>
            <person name="Soukal P."/>
            <person name="Eme L."/>
            <person name="Dacks J.B."/>
            <person name="Karnkowska A."/>
            <person name="Elias M."/>
            <person name="Hampl V."/>
        </authorList>
    </citation>
    <scope>NUCLEOTIDE SEQUENCE [LARGE SCALE GENOMIC DNA]</scope>
    <source>
        <strain evidence="1">NAU3</strain>
        <tissue evidence="1">Gut</tissue>
    </source>
</reference>
<dbReference type="Proteomes" id="UP001281761">
    <property type="component" value="Unassembled WGS sequence"/>
</dbReference>
<accession>A0ABQ9XLW9</accession>
<evidence type="ECO:0008006" key="3">
    <source>
        <dbReference type="Google" id="ProtNLM"/>
    </source>
</evidence>
<evidence type="ECO:0000313" key="1">
    <source>
        <dbReference type="EMBL" id="KAK2953406.1"/>
    </source>
</evidence>
<comment type="caution">
    <text evidence="1">The sequence shown here is derived from an EMBL/GenBank/DDBJ whole genome shotgun (WGS) entry which is preliminary data.</text>
</comment>